<keyword evidence="1" id="KW-0812">Transmembrane</keyword>
<comment type="caution">
    <text evidence="2">The sequence shown here is derived from an EMBL/GenBank/DDBJ whole genome shotgun (WGS) entry which is preliminary data.</text>
</comment>
<evidence type="ECO:0000256" key="1">
    <source>
        <dbReference type="SAM" id="Phobius"/>
    </source>
</evidence>
<gene>
    <name evidence="2" type="ORF">C5F46_07990</name>
</gene>
<protein>
    <submittedName>
        <fullName evidence="2">CTP synthetase</fullName>
    </submittedName>
</protein>
<keyword evidence="1" id="KW-0472">Membrane</keyword>
<accession>A0A2T4JIP9</accession>
<evidence type="ECO:0000313" key="3">
    <source>
        <dbReference type="Proteomes" id="UP000241899"/>
    </source>
</evidence>
<keyword evidence="3" id="KW-1185">Reference proteome</keyword>
<organism evidence="2 3">
    <name type="scientific">Phaeovulum veldkampii DSM 11550</name>
    <dbReference type="NCBI Taxonomy" id="1185920"/>
    <lineage>
        <taxon>Bacteria</taxon>
        <taxon>Pseudomonadati</taxon>
        <taxon>Pseudomonadota</taxon>
        <taxon>Alphaproteobacteria</taxon>
        <taxon>Rhodobacterales</taxon>
        <taxon>Paracoccaceae</taxon>
        <taxon>Phaeovulum</taxon>
    </lineage>
</organism>
<feature type="transmembrane region" description="Helical" evidence="1">
    <location>
        <begin position="17"/>
        <end position="41"/>
    </location>
</feature>
<keyword evidence="1" id="KW-1133">Transmembrane helix</keyword>
<dbReference type="Proteomes" id="UP000241899">
    <property type="component" value="Unassembled WGS sequence"/>
</dbReference>
<proteinExistence type="predicted"/>
<reference evidence="2 3" key="1">
    <citation type="submission" date="2018-03" db="EMBL/GenBank/DDBJ databases">
        <title>Rhodobacter veldkampii.</title>
        <authorList>
            <person name="Meyer T.E."/>
            <person name="Miller S."/>
            <person name="Lodha T."/>
            <person name="Gandham S."/>
            <person name="Chintalapati S."/>
            <person name="Chintalapati V.R."/>
        </authorList>
    </citation>
    <scope>NUCLEOTIDE SEQUENCE [LARGE SCALE GENOMIC DNA]</scope>
    <source>
        <strain evidence="2 3">DSM 11550</strain>
    </source>
</reference>
<sequence length="74" mass="7922">MIPCDIIAHFGGTMFRLFALIYTLAAPTLAGIFITALLTMNRFDGTSIIYAAAAGFLVGLPVAYLVAKQLRENA</sequence>
<dbReference type="AlphaFoldDB" id="A0A2T4JIP9"/>
<dbReference type="EMBL" id="PZKF01000014">
    <property type="protein sequence ID" value="PTE17776.1"/>
    <property type="molecule type" value="Genomic_DNA"/>
</dbReference>
<dbReference type="OrthoDB" id="7510999at2"/>
<name>A0A2T4JIP9_9RHOB</name>
<evidence type="ECO:0000313" key="2">
    <source>
        <dbReference type="EMBL" id="PTE17776.1"/>
    </source>
</evidence>
<feature type="transmembrane region" description="Helical" evidence="1">
    <location>
        <begin position="47"/>
        <end position="67"/>
    </location>
</feature>